<dbReference type="AlphaFoldDB" id="A0AA40VQU5"/>
<proteinExistence type="predicted"/>
<evidence type="ECO:0000313" key="2">
    <source>
        <dbReference type="Proteomes" id="UP001165986"/>
    </source>
</evidence>
<dbReference type="EMBL" id="VJXY01000011">
    <property type="protein sequence ID" value="MBD6616632.1"/>
    <property type="molecule type" value="Genomic_DNA"/>
</dbReference>
<comment type="caution">
    <text evidence="1">The sequence shown here is derived from an EMBL/GenBank/DDBJ whole genome shotgun (WGS) entry which is preliminary data.</text>
</comment>
<sequence>MFRNRRIRPIQEAVEAWKEHGRTDKYLTQSQAQRIYTKILTEAIVRKHLFWRYSVVWEKQCIAGNQETL</sequence>
<gene>
    <name evidence="1" type="ORF">FNW02_12510</name>
</gene>
<accession>A0AA40VQU5</accession>
<name>A0AA40VQU5_9NOST</name>
<dbReference type="Proteomes" id="UP001165986">
    <property type="component" value="Unassembled WGS sequence"/>
</dbReference>
<dbReference type="RefSeq" id="WP_191757924.1">
    <property type="nucleotide sequence ID" value="NZ_VJXY01000011.1"/>
</dbReference>
<protein>
    <submittedName>
        <fullName evidence="1">Uncharacterized protein</fullName>
    </submittedName>
</protein>
<evidence type="ECO:0000313" key="1">
    <source>
        <dbReference type="EMBL" id="MBD6616632.1"/>
    </source>
</evidence>
<reference evidence="1" key="1">
    <citation type="submission" date="2019-07" db="EMBL/GenBank/DDBJ databases">
        <title>Toxilogical consequences of a new and cryptic species of cyanobacteria (Komarekiella delphini-convector) recovered from the epidermis of a bottlenose dolphin and 1500 ft. in the air.</title>
        <authorList>
            <person name="Brown A.O."/>
            <person name="Dvorak P."/>
            <person name="Villanueva C.D."/>
            <person name="Foss A.J."/>
            <person name="Garvey A.D."/>
            <person name="Gibson Q.A."/>
            <person name="Johansen J.R."/>
            <person name="Casamatta D.A."/>
        </authorList>
    </citation>
    <scope>NUCLEOTIDE SEQUENCE</scope>
    <source>
        <strain evidence="1">SJRDD-AB1</strain>
    </source>
</reference>
<keyword evidence="2" id="KW-1185">Reference proteome</keyword>
<organism evidence="1 2">
    <name type="scientific">Komarekiella delphini-convector SJRDD-AB1</name>
    <dbReference type="NCBI Taxonomy" id="2593771"/>
    <lineage>
        <taxon>Bacteria</taxon>
        <taxon>Bacillati</taxon>
        <taxon>Cyanobacteriota</taxon>
        <taxon>Cyanophyceae</taxon>
        <taxon>Nostocales</taxon>
        <taxon>Nostocaceae</taxon>
        <taxon>Komarekiella</taxon>
        <taxon>Komarekiella delphini-convector</taxon>
    </lineage>
</organism>